<organism evidence="1 2">
    <name type="scientific">Saitozyma podzolica</name>
    <dbReference type="NCBI Taxonomy" id="1890683"/>
    <lineage>
        <taxon>Eukaryota</taxon>
        <taxon>Fungi</taxon>
        <taxon>Dikarya</taxon>
        <taxon>Basidiomycota</taxon>
        <taxon>Agaricomycotina</taxon>
        <taxon>Tremellomycetes</taxon>
        <taxon>Tremellales</taxon>
        <taxon>Trimorphomycetaceae</taxon>
        <taxon>Saitozyma</taxon>
    </lineage>
</organism>
<gene>
    <name evidence="1" type="ORF">EHS25_001956</name>
</gene>
<comment type="caution">
    <text evidence="1">The sequence shown here is derived from an EMBL/GenBank/DDBJ whole genome shotgun (WGS) entry which is preliminary data.</text>
</comment>
<name>A0A427YFY5_9TREE</name>
<accession>A0A427YFY5</accession>
<evidence type="ECO:0000313" key="1">
    <source>
        <dbReference type="EMBL" id="RSH89970.1"/>
    </source>
</evidence>
<protein>
    <submittedName>
        <fullName evidence="1">Uncharacterized protein</fullName>
    </submittedName>
</protein>
<sequence>MHPLTPPQTLSENREGVLVKQANHFDQQSFLCSDLSFKEELSYCKGWRTEKKAWTLVTQLSIDIGKEDAACGPETQRKSSFRLDEPGVDSVAPKTGVNVLKGSVADMAYPKSNANKHG</sequence>
<evidence type="ECO:0000313" key="2">
    <source>
        <dbReference type="Proteomes" id="UP000279259"/>
    </source>
</evidence>
<proteinExistence type="predicted"/>
<dbReference type="EMBL" id="RSCD01000012">
    <property type="protein sequence ID" value="RSH89970.1"/>
    <property type="molecule type" value="Genomic_DNA"/>
</dbReference>
<dbReference type="AlphaFoldDB" id="A0A427YFY5"/>
<reference evidence="1 2" key="1">
    <citation type="submission" date="2018-11" db="EMBL/GenBank/DDBJ databases">
        <title>Genome sequence of Saitozyma podzolica DSM 27192.</title>
        <authorList>
            <person name="Aliyu H."/>
            <person name="Gorte O."/>
            <person name="Ochsenreither K."/>
        </authorList>
    </citation>
    <scope>NUCLEOTIDE SEQUENCE [LARGE SCALE GENOMIC DNA]</scope>
    <source>
        <strain evidence="1 2">DSM 27192</strain>
    </source>
</reference>
<keyword evidence="2" id="KW-1185">Reference proteome</keyword>
<dbReference type="Proteomes" id="UP000279259">
    <property type="component" value="Unassembled WGS sequence"/>
</dbReference>